<dbReference type="Pfam" id="PF22799">
    <property type="entry name" value="PIR1-like_C"/>
    <property type="match status" value="1"/>
</dbReference>
<gene>
    <name evidence="5" type="ORF">Plec18167_002596</name>
</gene>
<dbReference type="PANTHER" id="PTHR39613">
    <property type="entry name" value="ANCHORED CELL WALL PROTEIN, PUTATIVE (AFU_ORTHOLOGUE AFUA_4G08960)-RELATED"/>
    <property type="match status" value="1"/>
</dbReference>
<feature type="domain" description="Cell wall mannoprotein PIR1-like C-terminal" evidence="4">
    <location>
        <begin position="64"/>
        <end position="138"/>
    </location>
</feature>
<evidence type="ECO:0000313" key="6">
    <source>
        <dbReference type="Proteomes" id="UP001583193"/>
    </source>
</evidence>
<feature type="signal peptide" evidence="2">
    <location>
        <begin position="1"/>
        <end position="17"/>
    </location>
</feature>
<proteinExistence type="predicted"/>
<dbReference type="PANTHER" id="PTHR39613:SF1">
    <property type="entry name" value="ANCHORED CELL WALL PROTEIN, PUTATIVE (AFU_ORTHOLOGUE AFUA_4G08960)-RELATED"/>
    <property type="match status" value="1"/>
</dbReference>
<feature type="compositionally biased region" description="Low complexity" evidence="1">
    <location>
        <begin position="259"/>
        <end position="280"/>
    </location>
</feature>
<dbReference type="InterPro" id="IPR054508">
    <property type="entry name" value="PIR1-like_C"/>
</dbReference>
<accession>A0ABR3Y6D7</accession>
<evidence type="ECO:0000259" key="4">
    <source>
        <dbReference type="Pfam" id="PF22799"/>
    </source>
</evidence>
<evidence type="ECO:0000256" key="1">
    <source>
        <dbReference type="SAM" id="MobiDB-lite"/>
    </source>
</evidence>
<feature type="region of interest" description="Disordered" evidence="1">
    <location>
        <begin position="145"/>
        <end position="287"/>
    </location>
</feature>
<reference evidence="5 6" key="1">
    <citation type="journal article" date="2024" name="IMA Fungus">
        <title>IMA Genome - F19 : A genome assembly and annotation guide to empower mycologists, including annotated draft genome sequences of Ceratocystis pirilliformis, Diaporthe australafricana, Fusarium ophioides, Paecilomyces lecythidis, and Sporothrix stenoceras.</title>
        <authorList>
            <person name="Aylward J."/>
            <person name="Wilson A.M."/>
            <person name="Visagie C.M."/>
            <person name="Spraker J."/>
            <person name="Barnes I."/>
            <person name="Buitendag C."/>
            <person name="Ceriani C."/>
            <person name="Del Mar Angel L."/>
            <person name="du Plessis D."/>
            <person name="Fuchs T."/>
            <person name="Gasser K."/>
            <person name="Kramer D."/>
            <person name="Li W."/>
            <person name="Munsamy K."/>
            <person name="Piso A."/>
            <person name="Price J.L."/>
            <person name="Sonnekus B."/>
            <person name="Thomas C."/>
            <person name="van der Nest A."/>
            <person name="van Dijk A."/>
            <person name="van Heerden A."/>
            <person name="van Vuuren N."/>
            <person name="Yilmaz N."/>
            <person name="Duong T.A."/>
            <person name="van der Merwe N.A."/>
            <person name="Wingfield M.J."/>
            <person name="Wingfield B.D."/>
        </authorList>
    </citation>
    <scope>NUCLEOTIDE SEQUENCE [LARGE SCALE GENOMIC DNA]</scope>
    <source>
        <strain evidence="5 6">CMW 18167</strain>
    </source>
</reference>
<keyword evidence="2" id="KW-0732">Signal</keyword>
<name>A0ABR3Y6D7_9EURO</name>
<feature type="domain" description="Ubiquitin 3 binding protein But2 C-terminal" evidence="3">
    <location>
        <begin position="293"/>
        <end position="433"/>
    </location>
</feature>
<dbReference type="Pfam" id="PF09792">
    <property type="entry name" value="But2"/>
    <property type="match status" value="1"/>
</dbReference>
<protein>
    <recommendedName>
        <fullName evidence="7">Ubiquitin 3 binding protein But2 C-terminal domain-containing protein</fullName>
    </recommendedName>
</protein>
<evidence type="ECO:0008006" key="7">
    <source>
        <dbReference type="Google" id="ProtNLM"/>
    </source>
</evidence>
<organism evidence="5 6">
    <name type="scientific">Paecilomyces lecythidis</name>
    <dbReference type="NCBI Taxonomy" id="3004212"/>
    <lineage>
        <taxon>Eukaryota</taxon>
        <taxon>Fungi</taxon>
        <taxon>Dikarya</taxon>
        <taxon>Ascomycota</taxon>
        <taxon>Pezizomycotina</taxon>
        <taxon>Eurotiomycetes</taxon>
        <taxon>Eurotiomycetidae</taxon>
        <taxon>Eurotiales</taxon>
        <taxon>Thermoascaceae</taxon>
        <taxon>Paecilomyces</taxon>
    </lineage>
</organism>
<evidence type="ECO:0000313" key="5">
    <source>
        <dbReference type="EMBL" id="KAL1883589.1"/>
    </source>
</evidence>
<dbReference type="Proteomes" id="UP001583193">
    <property type="component" value="Unassembled WGS sequence"/>
</dbReference>
<dbReference type="EMBL" id="JAVDPF010000005">
    <property type="protein sequence ID" value="KAL1883589.1"/>
    <property type="molecule type" value="Genomic_DNA"/>
</dbReference>
<comment type="caution">
    <text evidence="5">The sequence shown here is derived from an EMBL/GenBank/DDBJ whole genome shotgun (WGS) entry which is preliminary data.</text>
</comment>
<sequence>MIKNLAVAAVFAAGANALVPRGSTCCFGLTASGSASGTVGQLDDGQNRIGGGLPPAQYCIDSAGGITDGHGRGCILTPPTTQFQCDEGAKPTNGFSIDSDGTVQYNGSPQFVACETGQNGGLNIYTTSSDAQTGCKQITLHADSCKAGGSSTPAPAPASSAAPAPESSVPASAPAPESSAPASPAPAPESSAPASPAPAPESSAPASPAPAPESSAPAPQSSSGCPSAPAPESSAPASPAPAPESSAPASPAPAPSSAPAPESSAAPSGTAPAPQPSSSSGGCGTTLQKGSYEFPHLIIPVDSSAPDKAEGTSYNGTITSTISSIFNFDIPKEDSGKQCSLVFLFPEKEDLETSSFSFSGDGKLDFVSLDSPAQQSTSSSNAPGVKSELGTFTVAPGNNYTISTFSCPAGQTVAYEISNAGSTNLDYFQDYNPSPIGLFITTC</sequence>
<evidence type="ECO:0000256" key="2">
    <source>
        <dbReference type="SAM" id="SignalP"/>
    </source>
</evidence>
<evidence type="ECO:0000259" key="3">
    <source>
        <dbReference type="Pfam" id="PF09792"/>
    </source>
</evidence>
<feature type="compositionally biased region" description="Low complexity" evidence="1">
    <location>
        <begin position="150"/>
        <end position="249"/>
    </location>
</feature>
<dbReference type="InterPro" id="IPR018620">
    <property type="entry name" value="Ubiquitin3-bd_protein_But2_C"/>
</dbReference>
<feature type="chain" id="PRO_5047208295" description="Ubiquitin 3 binding protein But2 C-terminal domain-containing protein" evidence="2">
    <location>
        <begin position="18"/>
        <end position="443"/>
    </location>
</feature>
<keyword evidence="6" id="KW-1185">Reference proteome</keyword>